<dbReference type="GO" id="GO:0046872">
    <property type="term" value="F:metal ion binding"/>
    <property type="evidence" value="ECO:0007669"/>
    <property type="project" value="UniProtKB-KW"/>
</dbReference>
<evidence type="ECO:0000256" key="8">
    <source>
        <dbReference type="ARBA" id="ARBA00022781"/>
    </source>
</evidence>
<dbReference type="InterPro" id="IPR059000">
    <property type="entry name" value="ATPase_P-type_domA"/>
</dbReference>
<dbReference type="SUPFAM" id="SSF81653">
    <property type="entry name" value="Calcium ATPase, transduction domain A"/>
    <property type="match status" value="1"/>
</dbReference>
<keyword evidence="13 16" id="KW-0406">Ion transport</keyword>
<comment type="similarity">
    <text evidence="2 16">Belongs to the cation transport ATPase (P-type) (TC 3.A.3) family. Type IIIA subfamily.</text>
</comment>
<comment type="catalytic activity">
    <reaction evidence="15 16">
        <text>ATP + H2O + H(+)(in) = ADP + phosphate + 2 H(+)(out)</text>
        <dbReference type="Rhea" id="RHEA:20852"/>
        <dbReference type="ChEBI" id="CHEBI:15377"/>
        <dbReference type="ChEBI" id="CHEBI:15378"/>
        <dbReference type="ChEBI" id="CHEBI:30616"/>
        <dbReference type="ChEBI" id="CHEBI:43474"/>
        <dbReference type="ChEBI" id="CHEBI:456216"/>
        <dbReference type="EC" id="7.1.2.1"/>
    </reaction>
</comment>
<dbReference type="InterPro" id="IPR023299">
    <property type="entry name" value="ATPase_P-typ_cyto_dom_N"/>
</dbReference>
<evidence type="ECO:0000256" key="1">
    <source>
        <dbReference type="ARBA" id="ARBA00004141"/>
    </source>
</evidence>
<feature type="domain" description="Cation-transporting P-type ATPase N-terminal" evidence="17">
    <location>
        <begin position="15"/>
        <end position="87"/>
    </location>
</feature>
<evidence type="ECO:0000256" key="5">
    <source>
        <dbReference type="ARBA" id="ARBA00022692"/>
    </source>
</evidence>
<feature type="transmembrane region" description="Helical" evidence="16">
    <location>
        <begin position="279"/>
        <end position="301"/>
    </location>
</feature>
<keyword evidence="6" id="KW-0479">Metal-binding</keyword>
<evidence type="ECO:0000256" key="3">
    <source>
        <dbReference type="ARBA" id="ARBA00022448"/>
    </source>
</evidence>
<protein>
    <recommendedName>
        <fullName evidence="16">Plasma membrane ATPase</fullName>
        <ecNumber evidence="16">7.1.2.1</ecNumber>
    </recommendedName>
</protein>
<dbReference type="InterPro" id="IPR023214">
    <property type="entry name" value="HAD_sf"/>
</dbReference>
<keyword evidence="7 16" id="KW-0547">Nucleotide-binding</keyword>
<dbReference type="InterPro" id="IPR008250">
    <property type="entry name" value="ATPase_P-typ_transduc_dom_A_sf"/>
</dbReference>
<dbReference type="SFLD" id="SFLDS00003">
    <property type="entry name" value="Haloacid_Dehalogenase"/>
    <property type="match status" value="1"/>
</dbReference>
<dbReference type="GO" id="GO:0008553">
    <property type="term" value="F:P-type proton-exporting transporter activity"/>
    <property type="evidence" value="ECO:0007669"/>
    <property type="project" value="UniProtKB-UniRule"/>
</dbReference>
<dbReference type="SUPFAM" id="SSF56784">
    <property type="entry name" value="HAD-like"/>
    <property type="match status" value="1"/>
</dbReference>
<dbReference type="Gene3D" id="2.70.150.10">
    <property type="entry name" value="Calcium-transporting ATPase, cytoplasmic transduction domain A"/>
    <property type="match status" value="1"/>
</dbReference>
<evidence type="ECO:0000256" key="10">
    <source>
        <dbReference type="ARBA" id="ARBA00022842"/>
    </source>
</evidence>
<dbReference type="FunFam" id="3.40.1110.10:FF:000004">
    <property type="entry name" value="Plasma membrane ATPase"/>
    <property type="match status" value="1"/>
</dbReference>
<dbReference type="PANTHER" id="PTHR42861">
    <property type="entry name" value="CALCIUM-TRANSPORTING ATPASE"/>
    <property type="match status" value="1"/>
</dbReference>
<keyword evidence="19" id="KW-1185">Reference proteome</keyword>
<keyword evidence="11 16" id="KW-1278">Translocase</keyword>
<comment type="caution">
    <text evidence="18">The sequence shown here is derived from an EMBL/GenBank/DDBJ whole genome shotgun (WGS) entry which is preliminary data.</text>
</comment>
<feature type="transmembrane region" description="Helical" evidence="16">
    <location>
        <begin position="786"/>
        <end position="807"/>
    </location>
</feature>
<feature type="transmembrane region" description="Helical" evidence="16">
    <location>
        <begin position="647"/>
        <end position="669"/>
    </location>
</feature>
<dbReference type="NCBIfam" id="TIGR01647">
    <property type="entry name" value="ATPase-IIIA_H"/>
    <property type="match status" value="1"/>
</dbReference>
<dbReference type="SFLD" id="SFLDG00002">
    <property type="entry name" value="C1.7:_P-type_atpase_like"/>
    <property type="match status" value="1"/>
</dbReference>
<dbReference type="GO" id="GO:0005524">
    <property type="term" value="F:ATP binding"/>
    <property type="evidence" value="ECO:0007669"/>
    <property type="project" value="UniProtKB-UniRule"/>
</dbReference>
<keyword evidence="12 16" id="KW-1133">Transmembrane helix</keyword>
<dbReference type="CDD" id="cd02076">
    <property type="entry name" value="P-type_ATPase_H"/>
    <property type="match status" value="1"/>
</dbReference>
<dbReference type="SFLD" id="SFLDF00027">
    <property type="entry name" value="p-type_atpase"/>
    <property type="match status" value="1"/>
</dbReference>
<dbReference type="SMART" id="SM00831">
    <property type="entry name" value="Cation_ATPase_N"/>
    <property type="match status" value="1"/>
</dbReference>
<dbReference type="PRINTS" id="PR00120">
    <property type="entry name" value="HATPASE"/>
</dbReference>
<dbReference type="InterPro" id="IPR018303">
    <property type="entry name" value="ATPase_P-typ_P_site"/>
</dbReference>
<evidence type="ECO:0000256" key="12">
    <source>
        <dbReference type="ARBA" id="ARBA00022989"/>
    </source>
</evidence>
<dbReference type="GO" id="GO:0005886">
    <property type="term" value="C:plasma membrane"/>
    <property type="evidence" value="ECO:0007669"/>
    <property type="project" value="UniProtKB-SubCell"/>
</dbReference>
<dbReference type="FunFam" id="2.70.150.10:FF:000004">
    <property type="entry name" value="Plasma membrane ATPase"/>
    <property type="match status" value="1"/>
</dbReference>
<feature type="transmembrane region" description="Helical" evidence="16">
    <location>
        <begin position="712"/>
        <end position="733"/>
    </location>
</feature>
<evidence type="ECO:0000256" key="9">
    <source>
        <dbReference type="ARBA" id="ARBA00022840"/>
    </source>
</evidence>
<dbReference type="Gene3D" id="3.40.1110.10">
    <property type="entry name" value="Calcium-transporting ATPase, cytoplasmic domain N"/>
    <property type="match status" value="1"/>
</dbReference>
<organism evidence="18 19">
    <name type="scientific">Populus alba x Populus x berolinensis</name>
    <dbReference type="NCBI Taxonomy" id="444605"/>
    <lineage>
        <taxon>Eukaryota</taxon>
        <taxon>Viridiplantae</taxon>
        <taxon>Streptophyta</taxon>
        <taxon>Embryophyta</taxon>
        <taxon>Tracheophyta</taxon>
        <taxon>Spermatophyta</taxon>
        <taxon>Magnoliopsida</taxon>
        <taxon>eudicotyledons</taxon>
        <taxon>Gunneridae</taxon>
        <taxon>Pentapetalae</taxon>
        <taxon>rosids</taxon>
        <taxon>fabids</taxon>
        <taxon>Malpighiales</taxon>
        <taxon>Salicaceae</taxon>
        <taxon>Saliceae</taxon>
        <taxon>Populus</taxon>
    </lineage>
</organism>
<dbReference type="GO" id="GO:0120029">
    <property type="term" value="P:proton export across plasma membrane"/>
    <property type="evidence" value="ECO:0007669"/>
    <property type="project" value="UniProtKB-UniRule"/>
</dbReference>
<sequence length="863" mass="94671">MGDVSLEQIKNENIDLERIPVEEVFQQLRCTKEGLSTAQGEERLKIFGPNKLEEKRESKFLKFLGFMWNPLSWVMEAAAIMAIALANGGGKPPDWQDFVGIVVLLIINSTISFIEENNAGNAAAALMAGLAPKTKVLRDGKWMEEDASILVPGDMISIKLGDIVPADARLMKGDPLKIDQSALTGESLPVTKHPGEGVFSGSTCKQGEIEAVVIATGVHTFFGKAAHLVDSTNNVGHFQKVLTAIGNFCICSIAIGMLVEIIVMYPIQRRRYREGIDNLLVLLIGGIPIAMPTVLSVTMAIGSHRLSQQGAITKRMTAIEEMAGMDVLCSDKTGTLTLNKLTVDKSLIEVFIKDLDKDTLVLLAARASRIENQDAIDASIVGMLGDPKEARAEITEVHFLPFNPVEKRTAITYYDNNGDWHRSSKGAPEQIIELCNLKGETKKKAHEIIDNFAERGLRSLGVARQRIPEETKESEGAPWEFVGLLPLFDPPRHDSAETIRRALDLGVNVKMITGDQLAIGKETGRRLGMGTNMYPSSSLLGDSKDESTSGIPVDELIEKADGFAGVFPEHKYEIVKKLQERKHICGMTGDGVNDAPALKKADIGIAVADATDAARSASDIVLTEPGLSVIISAVLTSRAIFQRMKNYTIYAVSITIRIVLGFLLVALIWKFDFSPFMVLIIAILNDGTIMTISKDRVKPSPVPDSWKLKEIFATGVVLGTYMAIMTVLFFWLAHDTDFFPEKFGVRTIRGKPDELTAALYLQVSIISQALIFVTRSRSWSFVECPGLLLVGAFIAAQLVATLIAVYASWSFARIEGIGWGWAGIIWLFSIITYIPLDVLKFIIRYALTGKAWDNMLQNKVSKQ</sequence>
<evidence type="ECO:0000256" key="4">
    <source>
        <dbReference type="ARBA" id="ARBA00022553"/>
    </source>
</evidence>
<dbReference type="Pfam" id="PF00122">
    <property type="entry name" value="E1-E2_ATPase"/>
    <property type="match status" value="1"/>
</dbReference>
<evidence type="ECO:0000256" key="16">
    <source>
        <dbReference type="RuleBase" id="RU362083"/>
    </source>
</evidence>
<accession>A0AAD6QPF3</accession>
<dbReference type="EMBL" id="JAQIZT010000006">
    <property type="protein sequence ID" value="KAJ6994163.1"/>
    <property type="molecule type" value="Genomic_DNA"/>
</dbReference>
<evidence type="ECO:0000313" key="18">
    <source>
        <dbReference type="EMBL" id="KAJ6994163.1"/>
    </source>
</evidence>
<dbReference type="InterPro" id="IPR001757">
    <property type="entry name" value="P_typ_ATPase"/>
</dbReference>
<reference evidence="18" key="1">
    <citation type="journal article" date="2023" name="Mol. Ecol. Resour.">
        <title>Chromosome-level genome assembly of a triploid poplar Populus alba 'Berolinensis'.</title>
        <authorList>
            <person name="Chen S."/>
            <person name="Yu Y."/>
            <person name="Wang X."/>
            <person name="Wang S."/>
            <person name="Zhang T."/>
            <person name="Zhou Y."/>
            <person name="He R."/>
            <person name="Meng N."/>
            <person name="Wang Y."/>
            <person name="Liu W."/>
            <person name="Liu Z."/>
            <person name="Liu J."/>
            <person name="Guo Q."/>
            <person name="Huang H."/>
            <person name="Sederoff R.R."/>
            <person name="Wang G."/>
            <person name="Qu G."/>
            <person name="Chen S."/>
        </authorList>
    </citation>
    <scope>NUCLEOTIDE SEQUENCE</scope>
    <source>
        <strain evidence="18">SC-2020</strain>
    </source>
</reference>
<evidence type="ECO:0000259" key="17">
    <source>
        <dbReference type="SMART" id="SM00831"/>
    </source>
</evidence>
<dbReference type="PROSITE" id="PS00154">
    <property type="entry name" value="ATPASE_E1_E2"/>
    <property type="match status" value="1"/>
</dbReference>
<dbReference type="Pfam" id="PF00690">
    <property type="entry name" value="Cation_ATPase_N"/>
    <property type="match status" value="1"/>
</dbReference>
<evidence type="ECO:0000256" key="7">
    <source>
        <dbReference type="ARBA" id="ARBA00022741"/>
    </source>
</evidence>
<dbReference type="Gene3D" id="3.40.50.1000">
    <property type="entry name" value="HAD superfamily/HAD-like"/>
    <property type="match status" value="1"/>
</dbReference>
<dbReference type="SUPFAM" id="SSF81665">
    <property type="entry name" value="Calcium ATPase, transmembrane domain M"/>
    <property type="match status" value="1"/>
</dbReference>
<dbReference type="NCBIfam" id="TIGR01494">
    <property type="entry name" value="ATPase_P-type"/>
    <property type="match status" value="2"/>
</dbReference>
<dbReference type="FunFam" id="3.40.50.1000:FF:000211">
    <property type="entry name" value="Plasma membrane ATPase"/>
    <property type="match status" value="1"/>
</dbReference>
<dbReference type="InterPro" id="IPR006534">
    <property type="entry name" value="P-type_ATPase_IIIA"/>
</dbReference>
<dbReference type="Proteomes" id="UP001164929">
    <property type="component" value="Chromosome 6"/>
</dbReference>
<dbReference type="InterPro" id="IPR023298">
    <property type="entry name" value="ATPase_P-typ_TM_dom_sf"/>
</dbReference>
<keyword evidence="10 16" id="KW-0460">Magnesium</keyword>
<evidence type="ECO:0000256" key="15">
    <source>
        <dbReference type="ARBA" id="ARBA00048122"/>
    </source>
</evidence>
<keyword evidence="3 16" id="KW-0813">Transport</keyword>
<comment type="subcellular location">
    <subcellularLocation>
        <location evidence="16">Cell membrane</location>
        <topology evidence="16">Multi-pass membrane protein</topology>
    </subcellularLocation>
    <subcellularLocation>
        <location evidence="1">Membrane</location>
        <topology evidence="1">Multi-pass membrane protein</topology>
    </subcellularLocation>
</comment>
<name>A0AAD6QPF3_9ROSI</name>
<dbReference type="EC" id="7.1.2.1" evidence="16"/>
<feature type="transmembrane region" description="Helical" evidence="16">
    <location>
        <begin position="98"/>
        <end position="114"/>
    </location>
</feature>
<gene>
    <name evidence="18" type="ORF">NC653_017092</name>
</gene>
<evidence type="ECO:0000256" key="11">
    <source>
        <dbReference type="ARBA" id="ARBA00022967"/>
    </source>
</evidence>
<keyword evidence="4" id="KW-0597">Phosphoprotein</keyword>
<keyword evidence="8 16" id="KW-0375">Hydrogen ion transport</keyword>
<dbReference type="FunFam" id="1.20.1110.10:FF:000045">
    <property type="entry name" value="ATPase 4 plasma membrane-type"/>
    <property type="match status" value="1"/>
</dbReference>
<feature type="transmembrane region" description="Helical" evidence="16">
    <location>
        <begin position="63"/>
        <end position="86"/>
    </location>
</feature>
<dbReference type="InterPro" id="IPR004014">
    <property type="entry name" value="ATPase_P-typ_cation-transptr_N"/>
</dbReference>
<evidence type="ECO:0000256" key="2">
    <source>
        <dbReference type="ARBA" id="ARBA00008804"/>
    </source>
</evidence>
<proteinExistence type="inferred from homology"/>
<keyword evidence="5 16" id="KW-0812">Transmembrane</keyword>
<dbReference type="PRINTS" id="PR00119">
    <property type="entry name" value="CATATPASE"/>
</dbReference>
<evidence type="ECO:0000313" key="19">
    <source>
        <dbReference type="Proteomes" id="UP001164929"/>
    </source>
</evidence>
<feature type="transmembrane region" description="Helical" evidence="16">
    <location>
        <begin position="241"/>
        <end position="267"/>
    </location>
</feature>
<dbReference type="GO" id="GO:0016887">
    <property type="term" value="F:ATP hydrolysis activity"/>
    <property type="evidence" value="ECO:0007669"/>
    <property type="project" value="InterPro"/>
</dbReference>
<keyword evidence="14 16" id="KW-0472">Membrane</keyword>
<dbReference type="AlphaFoldDB" id="A0AAD6QPF3"/>
<dbReference type="InterPro" id="IPR036412">
    <property type="entry name" value="HAD-like_sf"/>
</dbReference>
<evidence type="ECO:0000256" key="13">
    <source>
        <dbReference type="ARBA" id="ARBA00023065"/>
    </source>
</evidence>
<evidence type="ECO:0000256" key="14">
    <source>
        <dbReference type="ARBA" id="ARBA00023136"/>
    </source>
</evidence>
<dbReference type="Pfam" id="PF00702">
    <property type="entry name" value="Hydrolase"/>
    <property type="match status" value="1"/>
</dbReference>
<feature type="transmembrane region" description="Helical" evidence="16">
    <location>
        <begin position="819"/>
        <end position="836"/>
    </location>
</feature>
<dbReference type="InterPro" id="IPR044492">
    <property type="entry name" value="P_typ_ATPase_HD_dom"/>
</dbReference>
<keyword evidence="9 16" id="KW-0067">ATP-binding</keyword>
<dbReference type="Gene3D" id="1.20.1110.10">
    <property type="entry name" value="Calcium-transporting ATPase, transmembrane domain"/>
    <property type="match status" value="1"/>
</dbReference>
<evidence type="ECO:0000256" key="6">
    <source>
        <dbReference type="ARBA" id="ARBA00022723"/>
    </source>
</evidence>